<dbReference type="InterPro" id="IPR036890">
    <property type="entry name" value="HATPase_C_sf"/>
</dbReference>
<dbReference type="Pfam" id="PF02518">
    <property type="entry name" value="HATPase_c"/>
    <property type="match status" value="1"/>
</dbReference>
<dbReference type="AlphaFoldDB" id="A0A919JHG3"/>
<evidence type="ECO:0000256" key="2">
    <source>
        <dbReference type="ARBA" id="ARBA00012438"/>
    </source>
</evidence>
<protein>
    <recommendedName>
        <fullName evidence="2">histidine kinase</fullName>
        <ecNumber evidence="2">2.7.13.3</ecNumber>
    </recommendedName>
</protein>
<dbReference type="EMBL" id="BOMQ01000032">
    <property type="protein sequence ID" value="GIE49365.1"/>
    <property type="molecule type" value="Genomic_DNA"/>
</dbReference>
<keyword evidence="4" id="KW-0808">Transferase</keyword>
<dbReference type="InterPro" id="IPR050482">
    <property type="entry name" value="Sensor_HK_TwoCompSys"/>
</dbReference>
<reference evidence="13" key="1">
    <citation type="submission" date="2021-01" db="EMBL/GenBank/DDBJ databases">
        <title>Whole genome shotgun sequence of Actinoplanes nipponensis NBRC 14063.</title>
        <authorList>
            <person name="Komaki H."/>
            <person name="Tamura T."/>
        </authorList>
    </citation>
    <scope>NUCLEOTIDE SEQUENCE</scope>
    <source>
        <strain evidence="13">NBRC 14063</strain>
    </source>
</reference>
<proteinExistence type="predicted"/>
<keyword evidence="8" id="KW-0902">Two-component regulatory system</keyword>
<dbReference type="Gene3D" id="3.30.565.10">
    <property type="entry name" value="Histidine kinase-like ATPase, C-terminal domain"/>
    <property type="match status" value="1"/>
</dbReference>
<keyword evidence="9" id="KW-0812">Transmembrane</keyword>
<evidence type="ECO:0000256" key="6">
    <source>
        <dbReference type="ARBA" id="ARBA00022777"/>
    </source>
</evidence>
<dbReference type="Pfam" id="PF07730">
    <property type="entry name" value="HisKA_3"/>
    <property type="match status" value="1"/>
</dbReference>
<dbReference type="Pfam" id="PF23539">
    <property type="entry name" value="DUF7134"/>
    <property type="match status" value="1"/>
</dbReference>
<gene>
    <name evidence="13" type="ORF">Ani05nite_28990</name>
</gene>
<evidence type="ECO:0000313" key="14">
    <source>
        <dbReference type="Proteomes" id="UP000647172"/>
    </source>
</evidence>
<accession>A0A919JHG3</accession>
<feature type="transmembrane region" description="Helical" evidence="9">
    <location>
        <begin position="118"/>
        <end position="134"/>
    </location>
</feature>
<feature type="domain" description="DUF7134" evidence="12">
    <location>
        <begin position="16"/>
        <end position="167"/>
    </location>
</feature>
<feature type="domain" description="Signal transduction histidine kinase subgroup 3 dimerisation and phosphoacceptor" evidence="11">
    <location>
        <begin position="185"/>
        <end position="249"/>
    </location>
</feature>
<keyword evidence="9" id="KW-1133">Transmembrane helix</keyword>
<dbReference type="PANTHER" id="PTHR24421">
    <property type="entry name" value="NITRATE/NITRITE SENSOR PROTEIN NARX-RELATED"/>
    <property type="match status" value="1"/>
</dbReference>
<dbReference type="GO" id="GO:0000155">
    <property type="term" value="F:phosphorelay sensor kinase activity"/>
    <property type="evidence" value="ECO:0007669"/>
    <property type="project" value="InterPro"/>
</dbReference>
<evidence type="ECO:0000259" key="12">
    <source>
        <dbReference type="Pfam" id="PF23539"/>
    </source>
</evidence>
<keyword evidence="6" id="KW-0418">Kinase</keyword>
<dbReference type="RefSeq" id="WP_203768678.1">
    <property type="nucleotide sequence ID" value="NZ_BAAAYJ010000032.1"/>
</dbReference>
<evidence type="ECO:0000256" key="4">
    <source>
        <dbReference type="ARBA" id="ARBA00022679"/>
    </source>
</evidence>
<comment type="caution">
    <text evidence="13">The sequence shown here is derived from an EMBL/GenBank/DDBJ whole genome shotgun (WGS) entry which is preliminary data.</text>
</comment>
<keyword evidence="3" id="KW-0597">Phosphoprotein</keyword>
<dbReference type="Gene3D" id="1.20.5.1930">
    <property type="match status" value="1"/>
</dbReference>
<keyword evidence="14" id="KW-1185">Reference proteome</keyword>
<feature type="transmembrane region" description="Helical" evidence="9">
    <location>
        <begin position="146"/>
        <end position="163"/>
    </location>
</feature>
<keyword evidence="7" id="KW-0067">ATP-binding</keyword>
<evidence type="ECO:0000256" key="8">
    <source>
        <dbReference type="ARBA" id="ARBA00023012"/>
    </source>
</evidence>
<name>A0A919JHG3_9ACTN</name>
<evidence type="ECO:0000256" key="7">
    <source>
        <dbReference type="ARBA" id="ARBA00022840"/>
    </source>
</evidence>
<feature type="transmembrane region" description="Helical" evidence="9">
    <location>
        <begin position="70"/>
        <end position="87"/>
    </location>
</feature>
<comment type="catalytic activity">
    <reaction evidence="1">
        <text>ATP + protein L-histidine = ADP + protein N-phospho-L-histidine.</text>
        <dbReference type="EC" id="2.7.13.3"/>
    </reaction>
</comment>
<dbReference type="InterPro" id="IPR055558">
    <property type="entry name" value="DUF7134"/>
</dbReference>
<keyword evidence="9" id="KW-0472">Membrane</keyword>
<dbReference type="SUPFAM" id="SSF55874">
    <property type="entry name" value="ATPase domain of HSP90 chaperone/DNA topoisomerase II/histidine kinase"/>
    <property type="match status" value="1"/>
</dbReference>
<keyword evidence="5" id="KW-0547">Nucleotide-binding</keyword>
<dbReference type="Proteomes" id="UP000647172">
    <property type="component" value="Unassembled WGS sequence"/>
</dbReference>
<dbReference type="GO" id="GO:0016020">
    <property type="term" value="C:membrane"/>
    <property type="evidence" value="ECO:0007669"/>
    <property type="project" value="InterPro"/>
</dbReference>
<evidence type="ECO:0000313" key="13">
    <source>
        <dbReference type="EMBL" id="GIE49365.1"/>
    </source>
</evidence>
<evidence type="ECO:0000256" key="5">
    <source>
        <dbReference type="ARBA" id="ARBA00022741"/>
    </source>
</evidence>
<dbReference type="InterPro" id="IPR003594">
    <property type="entry name" value="HATPase_dom"/>
</dbReference>
<feature type="domain" description="Histidine kinase/HSP90-like ATPase" evidence="10">
    <location>
        <begin position="291"/>
        <end position="379"/>
    </location>
</feature>
<dbReference type="PANTHER" id="PTHR24421:SF10">
    <property type="entry name" value="NITRATE_NITRITE SENSOR PROTEIN NARQ"/>
    <property type="match status" value="1"/>
</dbReference>
<evidence type="ECO:0000256" key="9">
    <source>
        <dbReference type="SAM" id="Phobius"/>
    </source>
</evidence>
<dbReference type="CDD" id="cd16917">
    <property type="entry name" value="HATPase_UhpB-NarQ-NarX-like"/>
    <property type="match status" value="1"/>
</dbReference>
<dbReference type="GO" id="GO:0005524">
    <property type="term" value="F:ATP binding"/>
    <property type="evidence" value="ECO:0007669"/>
    <property type="project" value="UniProtKB-KW"/>
</dbReference>
<dbReference type="GO" id="GO:0046983">
    <property type="term" value="F:protein dimerization activity"/>
    <property type="evidence" value="ECO:0007669"/>
    <property type="project" value="InterPro"/>
</dbReference>
<evidence type="ECO:0000256" key="1">
    <source>
        <dbReference type="ARBA" id="ARBA00000085"/>
    </source>
</evidence>
<evidence type="ECO:0000259" key="11">
    <source>
        <dbReference type="Pfam" id="PF07730"/>
    </source>
</evidence>
<evidence type="ECO:0000259" key="10">
    <source>
        <dbReference type="Pfam" id="PF02518"/>
    </source>
</evidence>
<sequence length="382" mass="38712">MPVPSALLWRPGPGQRRVLDSALAAGVTLLCWYAAADAPAGGPREPAWLTLLAGLALGAPLAVRRRLPLGAATVVLATTTACLATGVVPDFAFPAPALAAGIALYSVGATVPGRRGPAVLVLGAAAVSAATLVATRSADGPGPVEVAFAALLLGACWLLGWTLRERRANAAGAAALATARAVTEERLRIAREIHDIVGHSLTVIAVKSAIGSHVAAQRPAEAAAALDVIAATSRSALAELRRAVDALRAEPDFAPAPTLADLRQLADRAAAAGVPVELDVRGDCDVPDGVALAAVRIVQESLTNVVKHAGPARCRVDVVGCPGELRVEVTDDGSAGRRPAPDGAGLTGMRERVALHAGALTVGPREAGGFRVLATLPYDRPA</sequence>
<organism evidence="13 14">
    <name type="scientific">Actinoplanes nipponensis</name>
    <dbReference type="NCBI Taxonomy" id="135950"/>
    <lineage>
        <taxon>Bacteria</taxon>
        <taxon>Bacillati</taxon>
        <taxon>Actinomycetota</taxon>
        <taxon>Actinomycetes</taxon>
        <taxon>Micromonosporales</taxon>
        <taxon>Micromonosporaceae</taxon>
        <taxon>Actinoplanes</taxon>
    </lineage>
</organism>
<evidence type="ECO:0000256" key="3">
    <source>
        <dbReference type="ARBA" id="ARBA00022553"/>
    </source>
</evidence>
<dbReference type="InterPro" id="IPR011712">
    <property type="entry name" value="Sig_transdc_His_kin_sub3_dim/P"/>
</dbReference>
<feature type="transmembrane region" description="Helical" evidence="9">
    <location>
        <begin position="93"/>
        <end position="111"/>
    </location>
</feature>
<dbReference type="EC" id="2.7.13.3" evidence="2"/>